<organism evidence="3 4">
    <name type="scientific">Shewanella loihica (strain ATCC BAA-1088 / PV-4)</name>
    <dbReference type="NCBI Taxonomy" id="323850"/>
    <lineage>
        <taxon>Bacteria</taxon>
        <taxon>Pseudomonadati</taxon>
        <taxon>Pseudomonadota</taxon>
        <taxon>Gammaproteobacteria</taxon>
        <taxon>Alteromonadales</taxon>
        <taxon>Shewanellaceae</taxon>
        <taxon>Shewanella</taxon>
    </lineage>
</organism>
<name>A3QF57_SHELP</name>
<dbReference type="HOGENOM" id="CLU_096334_1_0_6"/>
<evidence type="ECO:0000313" key="4">
    <source>
        <dbReference type="Proteomes" id="UP000001558"/>
    </source>
</evidence>
<dbReference type="AlphaFoldDB" id="A3QF57"/>
<dbReference type="OrthoDB" id="4146344at2"/>
<dbReference type="RefSeq" id="WP_011866037.1">
    <property type="nucleotide sequence ID" value="NC_009092.1"/>
</dbReference>
<evidence type="ECO:0000259" key="2">
    <source>
        <dbReference type="Pfam" id="PF22106"/>
    </source>
</evidence>
<feature type="domain" description="NGO1945-like C-terminal" evidence="2">
    <location>
        <begin position="144"/>
        <end position="237"/>
    </location>
</feature>
<dbReference type="Gene3D" id="3.90.930.50">
    <property type="match status" value="1"/>
</dbReference>
<dbReference type="eggNOG" id="COG3219">
    <property type="taxonomic scope" value="Bacteria"/>
</dbReference>
<dbReference type="EMBL" id="CP000606">
    <property type="protein sequence ID" value="ABO24105.1"/>
    <property type="molecule type" value="Genomic_DNA"/>
</dbReference>
<dbReference type="STRING" id="323850.Shew_2239"/>
<reference evidence="3 4" key="1">
    <citation type="submission" date="2007-03" db="EMBL/GenBank/DDBJ databases">
        <title>Complete sequence of Shewanella loihica PV-4.</title>
        <authorList>
            <consortium name="US DOE Joint Genome Institute"/>
            <person name="Copeland A."/>
            <person name="Lucas S."/>
            <person name="Lapidus A."/>
            <person name="Barry K."/>
            <person name="Detter J.C."/>
            <person name="Glavina del Rio T."/>
            <person name="Hammon N."/>
            <person name="Israni S."/>
            <person name="Dalin E."/>
            <person name="Tice H."/>
            <person name="Pitluck S."/>
            <person name="Chain P."/>
            <person name="Malfatti S."/>
            <person name="Shin M."/>
            <person name="Vergez L."/>
            <person name="Schmutz J."/>
            <person name="Larimer F."/>
            <person name="Land M."/>
            <person name="Hauser L."/>
            <person name="Kyrpides N."/>
            <person name="Mikhailova N."/>
            <person name="Romine M.F."/>
            <person name="Serres G."/>
            <person name="Fredrickson J."/>
            <person name="Tiedje J."/>
            <person name="Richardson P."/>
        </authorList>
    </citation>
    <scope>NUCLEOTIDE SEQUENCE [LARGE SCALE GENOMIC DNA]</scope>
    <source>
        <strain evidence="4">ATCC BAA-1088 / PV-4</strain>
    </source>
</reference>
<proteinExistence type="predicted"/>
<evidence type="ECO:0000313" key="3">
    <source>
        <dbReference type="EMBL" id="ABO24105.1"/>
    </source>
</evidence>
<dbReference type="Proteomes" id="UP000001558">
    <property type="component" value="Chromosome"/>
</dbReference>
<evidence type="ECO:0000259" key="1">
    <source>
        <dbReference type="Pfam" id="PF09836"/>
    </source>
</evidence>
<dbReference type="KEGG" id="slo:Shew_2239"/>
<dbReference type="InterPro" id="IPR018640">
    <property type="entry name" value="DUF2063"/>
</dbReference>
<dbReference type="InterPro" id="IPR054098">
    <property type="entry name" value="NGO1945-like_C"/>
</dbReference>
<sequence length="247" mass="28469">MSFTQVQQSFIDYIKDPSSPLPQGTDERRMGIYRELFFNNVKGFVASGFPVLCSLYEEDDWQALVQQFFVTHDCQTPIFIEIAQEFLLFLQNEYQLSEQDPAFMLELAHYEWLELVVATAPDDRQSQSIDEQSLETQPLGLSLAARVAQYHFEVQRISPDYRPEAPSEQPNFFCIYRDADDEVCFLQLNPLTAQVLAYIEQQDGVEFAALCDWIAALYQQMPRPQIVEGCRQLLLDMAQRGIVVAAR</sequence>
<dbReference type="Pfam" id="PF22106">
    <property type="entry name" value="NGO1945_C"/>
    <property type="match status" value="1"/>
</dbReference>
<feature type="domain" description="Putative DNA-binding" evidence="1">
    <location>
        <begin position="5"/>
        <end position="90"/>
    </location>
</feature>
<dbReference type="InterPro" id="IPR044922">
    <property type="entry name" value="DUF2063_N_sf"/>
</dbReference>
<accession>A3QF57</accession>
<dbReference type="Gene3D" id="1.10.150.690">
    <property type="entry name" value="DUF2063"/>
    <property type="match status" value="1"/>
</dbReference>
<dbReference type="Pfam" id="PF09836">
    <property type="entry name" value="DUF2063"/>
    <property type="match status" value="1"/>
</dbReference>
<gene>
    <name evidence="3" type="ordered locus">Shew_2239</name>
</gene>
<keyword evidence="4" id="KW-1185">Reference proteome</keyword>
<protein>
    <submittedName>
        <fullName evidence="3">Uncharacterized protein</fullName>
    </submittedName>
</protein>